<sequence length="416" mass="43360">MATTHPAAARLLYAVVGLPLALIGLVHVLVTVVGGAALSLTVIGLPLLSAGLRGARRLGGLHRELARRLLGVPAGELPPPRRAAGAVDWIRVGLTDPAGWRSALFLVAKVPLGYLAMAVVVVLYGYGLGALTYPAWWRLVPPQTDNAGVPQAGLSLPGDLPLDTWPKALLTALAGVLLLLAAPRVLRAVLVLDRLAVAGLLGRGRLRDRVRELEESRAFAVQDSAAALRRIERDLHDGAQARLVALAMNLGAAKEQLAHPDADPQARELVGSAHRDAKAALVELRDLVRGIHPPILDSGLPDALRTLAAGSPVPVELAVTLTARPDPAVETIAYFCAAELLTNVAKHSGAARAEIVVEEAGGRLWLRVTDHGRGGARPRGGLAGLADRARTVDGHLAIDSPPGGPTVVTVELPCGS</sequence>
<dbReference type="Proteomes" id="UP000546162">
    <property type="component" value="Unassembled WGS sequence"/>
</dbReference>
<keyword evidence="4" id="KW-0808">Transferase</keyword>
<evidence type="ECO:0000256" key="6">
    <source>
        <dbReference type="ARBA" id="ARBA00022777"/>
    </source>
</evidence>
<proteinExistence type="predicted"/>
<evidence type="ECO:0000256" key="4">
    <source>
        <dbReference type="ARBA" id="ARBA00022679"/>
    </source>
</evidence>
<feature type="transmembrane region" description="Helical" evidence="9">
    <location>
        <begin position="168"/>
        <end position="186"/>
    </location>
</feature>
<feature type="domain" description="Signal transduction histidine kinase subgroup 3 dimerisation and phosphoacceptor" evidence="10">
    <location>
        <begin position="229"/>
        <end position="294"/>
    </location>
</feature>
<evidence type="ECO:0000259" key="10">
    <source>
        <dbReference type="Pfam" id="PF07730"/>
    </source>
</evidence>
<evidence type="ECO:0000256" key="1">
    <source>
        <dbReference type="ARBA" id="ARBA00000085"/>
    </source>
</evidence>
<dbReference type="Gene3D" id="1.20.5.1930">
    <property type="match status" value="1"/>
</dbReference>
<feature type="transmembrane region" description="Helical" evidence="9">
    <location>
        <begin position="112"/>
        <end position="136"/>
    </location>
</feature>
<comment type="catalytic activity">
    <reaction evidence="1">
        <text>ATP + protein L-histidine = ADP + protein N-phospho-L-histidine.</text>
        <dbReference type="EC" id="2.7.13.3"/>
    </reaction>
</comment>
<evidence type="ECO:0000256" key="2">
    <source>
        <dbReference type="ARBA" id="ARBA00012438"/>
    </source>
</evidence>
<dbReference type="InterPro" id="IPR011712">
    <property type="entry name" value="Sig_transdc_His_kin_sub3_dim/P"/>
</dbReference>
<keyword evidence="8" id="KW-0902">Two-component regulatory system</keyword>
<dbReference type="InterPro" id="IPR025828">
    <property type="entry name" value="Put_sensor_dom"/>
</dbReference>
<feature type="domain" description="Putative sensor" evidence="11">
    <location>
        <begin position="13"/>
        <end position="201"/>
    </location>
</feature>
<keyword evidence="9" id="KW-0812">Transmembrane</keyword>
<dbReference type="GO" id="GO:0000155">
    <property type="term" value="F:phosphorelay sensor kinase activity"/>
    <property type="evidence" value="ECO:0007669"/>
    <property type="project" value="InterPro"/>
</dbReference>
<dbReference type="PANTHER" id="PTHR24421">
    <property type="entry name" value="NITRATE/NITRITE SENSOR PROTEIN NARX-RELATED"/>
    <property type="match status" value="1"/>
</dbReference>
<comment type="caution">
    <text evidence="12">The sequence shown here is derived from an EMBL/GenBank/DDBJ whole genome shotgun (WGS) entry which is preliminary data.</text>
</comment>
<evidence type="ECO:0000256" key="8">
    <source>
        <dbReference type="ARBA" id="ARBA00023012"/>
    </source>
</evidence>
<evidence type="ECO:0000256" key="5">
    <source>
        <dbReference type="ARBA" id="ARBA00022741"/>
    </source>
</evidence>
<dbReference type="InterPro" id="IPR036890">
    <property type="entry name" value="HATPase_C_sf"/>
</dbReference>
<name>A0A7W7H0E0_9ACTN</name>
<evidence type="ECO:0000313" key="12">
    <source>
        <dbReference type="EMBL" id="MBB4741472.1"/>
    </source>
</evidence>
<dbReference type="SUPFAM" id="SSF55874">
    <property type="entry name" value="ATPase domain of HSP90 chaperone/DNA topoisomerase II/histidine kinase"/>
    <property type="match status" value="1"/>
</dbReference>
<organism evidence="12 13">
    <name type="scientific">Actinoplanes octamycinicus</name>
    <dbReference type="NCBI Taxonomy" id="135948"/>
    <lineage>
        <taxon>Bacteria</taxon>
        <taxon>Bacillati</taxon>
        <taxon>Actinomycetota</taxon>
        <taxon>Actinomycetes</taxon>
        <taxon>Micromonosporales</taxon>
        <taxon>Micromonosporaceae</taxon>
        <taxon>Actinoplanes</taxon>
    </lineage>
</organism>
<dbReference type="EMBL" id="JACHNB010000001">
    <property type="protein sequence ID" value="MBB4741472.1"/>
    <property type="molecule type" value="Genomic_DNA"/>
</dbReference>
<dbReference type="AlphaFoldDB" id="A0A7W7H0E0"/>
<dbReference type="GO" id="GO:0005524">
    <property type="term" value="F:ATP binding"/>
    <property type="evidence" value="ECO:0007669"/>
    <property type="project" value="UniProtKB-KW"/>
</dbReference>
<keyword evidence="7" id="KW-0067">ATP-binding</keyword>
<evidence type="ECO:0000256" key="3">
    <source>
        <dbReference type="ARBA" id="ARBA00022553"/>
    </source>
</evidence>
<reference evidence="12 13" key="1">
    <citation type="submission" date="2020-08" db="EMBL/GenBank/DDBJ databases">
        <title>Sequencing the genomes of 1000 actinobacteria strains.</title>
        <authorList>
            <person name="Klenk H.-P."/>
        </authorList>
    </citation>
    <scope>NUCLEOTIDE SEQUENCE [LARGE SCALE GENOMIC DNA]</scope>
    <source>
        <strain evidence="12 13">DSM 45809</strain>
    </source>
</reference>
<dbReference type="GO" id="GO:0016020">
    <property type="term" value="C:membrane"/>
    <property type="evidence" value="ECO:0007669"/>
    <property type="project" value="InterPro"/>
</dbReference>
<dbReference type="Gene3D" id="3.30.565.10">
    <property type="entry name" value="Histidine kinase-like ATPase, C-terminal domain"/>
    <property type="match status" value="1"/>
</dbReference>
<feature type="transmembrane region" description="Helical" evidence="9">
    <location>
        <begin position="36"/>
        <end position="55"/>
    </location>
</feature>
<evidence type="ECO:0000259" key="11">
    <source>
        <dbReference type="Pfam" id="PF13796"/>
    </source>
</evidence>
<dbReference type="InterPro" id="IPR050482">
    <property type="entry name" value="Sensor_HK_TwoCompSys"/>
</dbReference>
<keyword evidence="9" id="KW-1133">Transmembrane helix</keyword>
<dbReference type="EC" id="2.7.13.3" evidence="2"/>
<keyword evidence="5" id="KW-0547">Nucleotide-binding</keyword>
<keyword evidence="13" id="KW-1185">Reference proteome</keyword>
<dbReference type="CDD" id="cd16917">
    <property type="entry name" value="HATPase_UhpB-NarQ-NarX-like"/>
    <property type="match status" value="1"/>
</dbReference>
<feature type="transmembrane region" description="Helical" evidence="9">
    <location>
        <begin position="12"/>
        <end position="30"/>
    </location>
</feature>
<dbReference type="PANTHER" id="PTHR24421:SF10">
    <property type="entry name" value="NITRATE_NITRITE SENSOR PROTEIN NARQ"/>
    <property type="match status" value="1"/>
</dbReference>
<keyword evidence="3" id="KW-0597">Phosphoprotein</keyword>
<accession>A0A7W7H0E0</accession>
<gene>
    <name evidence="12" type="ORF">BJY16_004931</name>
</gene>
<dbReference type="RefSeq" id="WP_185041952.1">
    <property type="nucleotide sequence ID" value="NZ_BAABFG010000005.1"/>
</dbReference>
<keyword evidence="9" id="KW-0472">Membrane</keyword>
<dbReference type="GO" id="GO:0046983">
    <property type="term" value="F:protein dimerization activity"/>
    <property type="evidence" value="ECO:0007669"/>
    <property type="project" value="InterPro"/>
</dbReference>
<keyword evidence="6 12" id="KW-0418">Kinase</keyword>
<evidence type="ECO:0000256" key="7">
    <source>
        <dbReference type="ARBA" id="ARBA00022840"/>
    </source>
</evidence>
<evidence type="ECO:0000313" key="13">
    <source>
        <dbReference type="Proteomes" id="UP000546162"/>
    </source>
</evidence>
<dbReference type="Pfam" id="PF07730">
    <property type="entry name" value="HisKA_3"/>
    <property type="match status" value="1"/>
</dbReference>
<evidence type="ECO:0000256" key="9">
    <source>
        <dbReference type="SAM" id="Phobius"/>
    </source>
</evidence>
<dbReference type="Pfam" id="PF13796">
    <property type="entry name" value="Sensor"/>
    <property type="match status" value="1"/>
</dbReference>
<protein>
    <recommendedName>
        <fullName evidence="2">histidine kinase</fullName>
        <ecNumber evidence="2">2.7.13.3</ecNumber>
    </recommendedName>
</protein>